<evidence type="ECO:0000259" key="2">
    <source>
        <dbReference type="PROSITE" id="PS50090"/>
    </source>
</evidence>
<feature type="compositionally biased region" description="Basic and acidic residues" evidence="1">
    <location>
        <begin position="255"/>
        <end position="272"/>
    </location>
</feature>
<feature type="compositionally biased region" description="Low complexity" evidence="1">
    <location>
        <begin position="609"/>
        <end position="621"/>
    </location>
</feature>
<evidence type="ECO:0000256" key="1">
    <source>
        <dbReference type="SAM" id="MobiDB-lite"/>
    </source>
</evidence>
<feature type="region of interest" description="Disordered" evidence="1">
    <location>
        <begin position="405"/>
        <end position="436"/>
    </location>
</feature>
<feature type="region of interest" description="Disordered" evidence="1">
    <location>
        <begin position="581"/>
        <end position="631"/>
    </location>
</feature>
<feature type="domain" description="Myb-like" evidence="2">
    <location>
        <begin position="460"/>
        <end position="526"/>
    </location>
</feature>
<feature type="domain" description="Myb-like" evidence="2">
    <location>
        <begin position="272"/>
        <end position="342"/>
    </location>
</feature>
<name>A0A176WCK4_MARPO</name>
<evidence type="ECO:0000313" key="3">
    <source>
        <dbReference type="EMBL" id="OAE30664.1"/>
    </source>
</evidence>
<dbReference type="PROSITE" id="PS50090">
    <property type="entry name" value="MYB_LIKE"/>
    <property type="match status" value="3"/>
</dbReference>
<feature type="domain" description="Myb-like" evidence="2">
    <location>
        <begin position="54"/>
        <end position="124"/>
    </location>
</feature>
<protein>
    <recommendedName>
        <fullName evidence="2">Myb-like domain-containing protein</fullName>
    </recommendedName>
</protein>
<organism evidence="3 4">
    <name type="scientific">Marchantia polymorpha subsp. ruderalis</name>
    <dbReference type="NCBI Taxonomy" id="1480154"/>
    <lineage>
        <taxon>Eukaryota</taxon>
        <taxon>Viridiplantae</taxon>
        <taxon>Streptophyta</taxon>
        <taxon>Embryophyta</taxon>
        <taxon>Marchantiophyta</taxon>
        <taxon>Marchantiopsida</taxon>
        <taxon>Marchantiidae</taxon>
        <taxon>Marchantiales</taxon>
        <taxon>Marchantiaceae</taxon>
        <taxon>Marchantia</taxon>
    </lineage>
</organism>
<reference evidence="3" key="1">
    <citation type="submission" date="2016-03" db="EMBL/GenBank/DDBJ databases">
        <title>Mechanisms controlling the formation of the plant cell surface in tip-growing cells are functionally conserved among land plants.</title>
        <authorList>
            <person name="Honkanen S."/>
            <person name="Jones V.A."/>
            <person name="Morieri G."/>
            <person name="Champion C."/>
            <person name="Hetherington A.J."/>
            <person name="Kelly S."/>
            <person name="Saint-Marcoux D."/>
            <person name="Proust H."/>
            <person name="Prescott H."/>
            <person name="Dolan L."/>
        </authorList>
    </citation>
    <scope>NUCLEOTIDE SEQUENCE [LARGE SCALE GENOMIC DNA]</scope>
    <source>
        <tissue evidence="3">Whole gametophyte</tissue>
    </source>
</reference>
<proteinExistence type="predicted"/>
<dbReference type="AlphaFoldDB" id="A0A176WCK4"/>
<sequence length="713" mass="81255">MAPDVNNSTADSGVLTIVNNGNQIPAQPLCVSANLQPVDQGGGVDGGGGGARNGRDYKRTNWTVGECLVLQAAKREDYERQTNGGPKEKHKTAAERWQGVEEFCWTHNVQRSGQQCKDRWEKMSADFKKIYDYEKHVSNGQMHYWQMTLEEKKVKRLPNTFFQEVYNGLSQWFTRGRGADTANGNQDNLGSLLREPEGKSSFPSYMCVRLDFYEFAEFIASAKAGSVGRFSGSDEAESEEAAAEPLLESGSGKRRSTDGDLASGEREGIANGREYRRTNWTLPESLVLQGAKREDLERQYNSGPKEKHLSATERWQAVEEYCWSRGVYRSGQQCRDRWDKLSADFKKISDYEKQNVIGQKSYWLMTPEEKKAKRLPSTFWEKLFSSMSDWFGKSRNIDLRVVIHDSSQPQRQDGDEGFFGTDEDEDGTDPESAPVFDSSVDKERKVDGELLVSAHDEKPGRDYKKTNWTLEECMVLQAAKQDDFERQAKEKNRKAADRWQAVEDFCFRQNVCRSGQQCKDRWEKMSVDFKKIHNYQRHVTDDTANYWTLTGEEKKSKRLPLTFWQDVFVAMSKWFTKDRNGGSETIAHDSEAQHQEDSGRAGSNKDLSGSDQGDSDPGSDPFVDSRSRKRRKASVKINESLAEIMERSNLATQKILLECEDRKDRRLERTLEANVRRLERTLEANERIAISYCQAFVSLADAIRSVAATNPQG</sequence>
<feature type="region of interest" description="Disordered" evidence="1">
    <location>
        <begin position="229"/>
        <end position="272"/>
    </location>
</feature>
<accession>A0A176WCK4</accession>
<dbReference type="InterPro" id="IPR001005">
    <property type="entry name" value="SANT/Myb"/>
</dbReference>
<gene>
    <name evidence="3" type="ORF">AXG93_1069s1010</name>
</gene>
<dbReference type="PANTHER" id="PTHR33492:SF11">
    <property type="entry name" value="OS04G0670900 PROTEIN"/>
    <property type="match status" value="1"/>
</dbReference>
<dbReference type="PANTHER" id="PTHR33492">
    <property type="entry name" value="OSJNBA0043A12.37 PROTEIN-RELATED"/>
    <property type="match status" value="1"/>
</dbReference>
<comment type="caution">
    <text evidence="3">The sequence shown here is derived from an EMBL/GenBank/DDBJ whole genome shotgun (WGS) entry which is preliminary data.</text>
</comment>
<evidence type="ECO:0000313" key="4">
    <source>
        <dbReference type="Proteomes" id="UP000077202"/>
    </source>
</evidence>
<dbReference type="Gene3D" id="1.10.10.60">
    <property type="entry name" value="Homeodomain-like"/>
    <property type="match status" value="3"/>
</dbReference>
<dbReference type="InterPro" id="IPR044822">
    <property type="entry name" value="Myb_DNA-bind_4"/>
</dbReference>
<feature type="compositionally biased region" description="Basic and acidic residues" evidence="1">
    <location>
        <begin position="581"/>
        <end position="599"/>
    </location>
</feature>
<dbReference type="EMBL" id="LVLJ01001280">
    <property type="protein sequence ID" value="OAE30664.1"/>
    <property type="molecule type" value="Genomic_DNA"/>
</dbReference>
<keyword evidence="4" id="KW-1185">Reference proteome</keyword>
<dbReference type="Pfam" id="PF13837">
    <property type="entry name" value="Myb_DNA-bind_4"/>
    <property type="match status" value="3"/>
</dbReference>
<dbReference type="Proteomes" id="UP000077202">
    <property type="component" value="Unassembled WGS sequence"/>
</dbReference>